<protein>
    <recommendedName>
        <fullName evidence="3">Periplasmic binding protein domain-containing protein</fullName>
    </recommendedName>
</protein>
<dbReference type="PROSITE" id="PS51257">
    <property type="entry name" value="PROKAR_LIPOPROTEIN"/>
    <property type="match status" value="1"/>
</dbReference>
<dbReference type="Pfam" id="PF13407">
    <property type="entry name" value="Peripla_BP_4"/>
    <property type="match status" value="1"/>
</dbReference>
<dbReference type="Gene3D" id="3.40.50.2300">
    <property type="match status" value="2"/>
</dbReference>
<proteinExistence type="predicted"/>
<keyword evidence="5" id="KW-1185">Reference proteome</keyword>
<reference evidence="4 5" key="1">
    <citation type="submission" date="2018-11" db="EMBL/GenBank/DDBJ databases">
        <authorList>
            <person name="Li F."/>
        </authorList>
    </citation>
    <scope>NUCLEOTIDE SEQUENCE [LARGE SCALE GENOMIC DNA]</scope>
    <source>
        <strain evidence="4 5">Gsoil 097</strain>
    </source>
</reference>
<dbReference type="GO" id="GO:0030288">
    <property type="term" value="C:outer membrane-bounded periplasmic space"/>
    <property type="evidence" value="ECO:0007669"/>
    <property type="project" value="TreeGrafter"/>
</dbReference>
<organism evidence="4 5">
    <name type="scientific">Nocardioides marmoriginsengisoli</name>
    <dbReference type="NCBI Taxonomy" id="661483"/>
    <lineage>
        <taxon>Bacteria</taxon>
        <taxon>Bacillati</taxon>
        <taxon>Actinomycetota</taxon>
        <taxon>Actinomycetes</taxon>
        <taxon>Propionibacteriales</taxon>
        <taxon>Nocardioidaceae</taxon>
        <taxon>Nocardioides</taxon>
    </lineage>
</organism>
<evidence type="ECO:0000256" key="1">
    <source>
        <dbReference type="ARBA" id="ARBA00004196"/>
    </source>
</evidence>
<dbReference type="EMBL" id="RJSE01000007">
    <property type="protein sequence ID" value="RNL62046.1"/>
    <property type="molecule type" value="Genomic_DNA"/>
</dbReference>
<sequence length="391" mass="40971">MRPSKEKKMQGSRNAWLRPGLVAIVAGLSLVLAACGGGDGDSDGGGSSSGKKLVYFMAPNTTPTRYIEQDGPDFEKALEALDPDIEVKFVNGGGDSATQLSQANSAISAGAKALVVVAADPNTSAGLLQAAAAAKVPVIGYENPPLNGPMYAQVIFDPYKVGVQQGEYFKSQVEAGAFGDGPIDLARQYGNKGDVYTTDMLKGQNEVLQPLIDDGTLKVVCEDYIKDWAPDNAQKAAEQCLTKTQNKVDVFLGFYDGNAAGIIAALKGKDVKIPVYGGQNPELTGMQYMLTGDQQDAVLKPFSVEAEAAAKIALAAINGEDPPSDLVQDSVNNGTNDIPTAKLDTTLIHLEEGKDPGEIVQQAVDLGIFTWKQICDGGPAADTPTCKAKVG</sequence>
<dbReference type="AlphaFoldDB" id="A0A3N0CGA3"/>
<evidence type="ECO:0000256" key="2">
    <source>
        <dbReference type="ARBA" id="ARBA00022729"/>
    </source>
</evidence>
<dbReference type="Proteomes" id="UP000267128">
    <property type="component" value="Unassembled WGS sequence"/>
</dbReference>
<accession>A0A3N0CGA3</accession>
<dbReference type="InterPro" id="IPR050555">
    <property type="entry name" value="Bact_Solute-Bind_Prot2"/>
</dbReference>
<dbReference type="PANTHER" id="PTHR30036">
    <property type="entry name" value="D-XYLOSE-BINDING PERIPLASMIC PROTEIN"/>
    <property type="match status" value="1"/>
</dbReference>
<name>A0A3N0CGA3_9ACTN</name>
<evidence type="ECO:0000313" key="5">
    <source>
        <dbReference type="Proteomes" id="UP000267128"/>
    </source>
</evidence>
<feature type="domain" description="Periplasmic binding protein" evidence="3">
    <location>
        <begin position="55"/>
        <end position="320"/>
    </location>
</feature>
<evidence type="ECO:0000259" key="3">
    <source>
        <dbReference type="Pfam" id="PF13407"/>
    </source>
</evidence>
<comment type="caution">
    <text evidence="4">The sequence shown here is derived from an EMBL/GenBank/DDBJ whole genome shotgun (WGS) entry which is preliminary data.</text>
</comment>
<dbReference type="InterPro" id="IPR025997">
    <property type="entry name" value="SBP_2_dom"/>
</dbReference>
<dbReference type="InterPro" id="IPR028082">
    <property type="entry name" value="Peripla_BP_I"/>
</dbReference>
<dbReference type="SUPFAM" id="SSF53822">
    <property type="entry name" value="Periplasmic binding protein-like I"/>
    <property type="match status" value="1"/>
</dbReference>
<dbReference type="PANTHER" id="PTHR30036:SF1">
    <property type="entry name" value="D-XYLOSE-BINDING PERIPLASMIC PROTEIN"/>
    <property type="match status" value="1"/>
</dbReference>
<dbReference type="GO" id="GO:0030246">
    <property type="term" value="F:carbohydrate binding"/>
    <property type="evidence" value="ECO:0007669"/>
    <property type="project" value="TreeGrafter"/>
</dbReference>
<keyword evidence="2" id="KW-0732">Signal</keyword>
<comment type="subcellular location">
    <subcellularLocation>
        <location evidence="1">Cell envelope</location>
    </subcellularLocation>
</comment>
<gene>
    <name evidence="4" type="ORF">EFK50_09470</name>
</gene>
<evidence type="ECO:0000313" key="4">
    <source>
        <dbReference type="EMBL" id="RNL62046.1"/>
    </source>
</evidence>